<comment type="caution">
    <text evidence="1">The sequence shown here is derived from an EMBL/GenBank/DDBJ whole genome shotgun (WGS) entry which is preliminary data.</text>
</comment>
<protein>
    <recommendedName>
        <fullName evidence="2">RES domain-containing protein</fullName>
    </recommendedName>
</protein>
<evidence type="ECO:0000313" key="1">
    <source>
        <dbReference type="EMBL" id="HAE7580873.1"/>
    </source>
</evidence>
<evidence type="ECO:0008006" key="2">
    <source>
        <dbReference type="Google" id="ProtNLM"/>
    </source>
</evidence>
<dbReference type="EMBL" id="DAASYS010000009">
    <property type="protein sequence ID" value="HAE7580873.1"/>
    <property type="molecule type" value="Genomic_DNA"/>
</dbReference>
<gene>
    <name evidence="1" type="ORF">GND75_002450</name>
</gene>
<accession>A0A736M888</accession>
<proteinExistence type="predicted"/>
<reference evidence="1" key="1">
    <citation type="journal article" date="2018" name="Genome Biol.">
        <title>SKESA: strategic k-mer extension for scrupulous assemblies.</title>
        <authorList>
            <person name="Souvorov A."/>
            <person name="Agarwala R."/>
            <person name="Lipman D.J."/>
        </authorList>
    </citation>
    <scope>NUCLEOTIDE SEQUENCE</scope>
    <source>
        <strain evidence="1">166-88</strain>
    </source>
</reference>
<name>A0A736M888_SALHO</name>
<organism evidence="1">
    <name type="scientific">Salmonella enterica subsp. houtenae serovar 44:z36[z38]:-</name>
    <dbReference type="NCBI Taxonomy" id="1967609"/>
    <lineage>
        <taxon>Bacteria</taxon>
        <taxon>Pseudomonadati</taxon>
        <taxon>Pseudomonadota</taxon>
        <taxon>Gammaproteobacteria</taxon>
        <taxon>Enterobacterales</taxon>
        <taxon>Enterobacteriaceae</taxon>
        <taxon>Salmonella</taxon>
    </lineage>
</organism>
<reference evidence="1" key="2">
    <citation type="submission" date="2018-07" db="EMBL/GenBank/DDBJ databases">
        <authorList>
            <consortium name="NCBI Pathogen Detection Project"/>
        </authorList>
    </citation>
    <scope>NUCLEOTIDE SEQUENCE</scope>
    <source>
        <strain evidence="1">166-88</strain>
    </source>
</reference>
<dbReference type="AlphaFoldDB" id="A0A736M888"/>
<sequence length="267" mass="30741">MLKKLLPLEQLNELALGLNILNGEKNIRQIINTIRKNTAIMMYDYMVDTPLWRARICNNKHGGFNNISDVIYPSEEYVKKAGRLNNINESIFYLSTGYHAALSEVHANVGDYIQLTGFKFKGNKFIKCCSIGEVSKFFKWGDSRFENEIRNAIKETDPESIDSLIFSDTFLASLLSDPSAVNNKYIYTRILSQLIFKNNKINAISYPGVESKEQKNFAIKPTIADETFDIARTTVIKIREKYLCGMYKFDIIKEAKAIDYRNRLIVW</sequence>